<comment type="caution">
    <text evidence="1">The sequence shown here is derived from an EMBL/GenBank/DDBJ whole genome shotgun (WGS) entry which is preliminary data.</text>
</comment>
<reference evidence="1 2" key="1">
    <citation type="journal article" date="2022" name="Plant J.">
        <title>Chromosome-level genome of Camellia lanceoleosa provides a valuable resource for understanding genome evolution and self-incompatibility.</title>
        <authorList>
            <person name="Gong W."/>
            <person name="Xiao S."/>
            <person name="Wang L."/>
            <person name="Liao Z."/>
            <person name="Chang Y."/>
            <person name="Mo W."/>
            <person name="Hu G."/>
            <person name="Li W."/>
            <person name="Zhao G."/>
            <person name="Zhu H."/>
            <person name="Hu X."/>
            <person name="Ji K."/>
            <person name="Xiang X."/>
            <person name="Song Q."/>
            <person name="Yuan D."/>
            <person name="Jin S."/>
            <person name="Zhang L."/>
        </authorList>
    </citation>
    <scope>NUCLEOTIDE SEQUENCE [LARGE SCALE GENOMIC DNA]</scope>
    <source>
        <strain evidence="1">SQ_2022a</strain>
    </source>
</reference>
<keyword evidence="2" id="KW-1185">Reference proteome</keyword>
<sequence>MGCTYLFFLGLGLLVLFHGCFAQLEQIEQQQDEYQFLGLRGAQQQPQHRLRARTDCQIQKLNALEPNRQLEAEAGLTEIWDQNNDELECAGVAAIRYTIQPRGLLLPSYTNAPQLFYVIRGRGQQGTAIPGCPESFESTSSSSESGDEERQRRRDRHQKVRAIREGDVIALPAGVTHWAYNDGEIPLVCISLLDVGNDANQLDLNFRKFFLAGNPQRQQQSLSRQEPRRGQEDAGNVFDGIDEDTLAEVFKIDRETARNLQGRDDQRGNIVQAERDIEVISPQYQGEERERQKERSANTVNTICTLRLRENIGRSTRADVYNPRGGRISTLNGQDLPILNAIRLSAERGFLYQNAIMAPHWNVNAHSIIYIIRGSGRIQVAGNVGRSMFDGQVQEGQLIVIPQNFALIKKAGSQGLEWIAFKTNDNAITSPLAGRLSAIRSMPEEVLMNSYDISREEARNLKFNREELTVFGPGSRSQRANKEKKA</sequence>
<protein>
    <submittedName>
        <fullName evidence="1">Uncharacterized protein</fullName>
    </submittedName>
</protein>
<organism evidence="1 2">
    <name type="scientific">Camellia lanceoleosa</name>
    <dbReference type="NCBI Taxonomy" id="1840588"/>
    <lineage>
        <taxon>Eukaryota</taxon>
        <taxon>Viridiplantae</taxon>
        <taxon>Streptophyta</taxon>
        <taxon>Embryophyta</taxon>
        <taxon>Tracheophyta</taxon>
        <taxon>Spermatophyta</taxon>
        <taxon>Magnoliopsida</taxon>
        <taxon>eudicotyledons</taxon>
        <taxon>Gunneridae</taxon>
        <taxon>Pentapetalae</taxon>
        <taxon>asterids</taxon>
        <taxon>Ericales</taxon>
        <taxon>Theaceae</taxon>
        <taxon>Camellia</taxon>
    </lineage>
</organism>
<proteinExistence type="predicted"/>
<name>A0ACC0H9V1_9ERIC</name>
<dbReference type="EMBL" id="CM045762">
    <property type="protein sequence ID" value="KAI8010109.1"/>
    <property type="molecule type" value="Genomic_DNA"/>
</dbReference>
<evidence type="ECO:0000313" key="2">
    <source>
        <dbReference type="Proteomes" id="UP001060215"/>
    </source>
</evidence>
<accession>A0ACC0H9V1</accession>
<gene>
    <name evidence="1" type="ORF">LOK49_LG06G02663</name>
</gene>
<dbReference type="Proteomes" id="UP001060215">
    <property type="component" value="Chromosome 5"/>
</dbReference>
<evidence type="ECO:0000313" key="1">
    <source>
        <dbReference type="EMBL" id="KAI8010109.1"/>
    </source>
</evidence>